<evidence type="ECO:0000313" key="2">
    <source>
        <dbReference type="Proteomes" id="UP000094243"/>
    </source>
</evidence>
<accession>A0A1E3RKK4</accession>
<sequence>MSMIPEHEYARMTEYARQKLEERRAAGDRSVPGFPEAVADPVLHEVTDWTDEQLQTGIRFLRDQDEAAEAEAQRADNTADYGIGWHNDRFEAVLRKAMDALHAKPYMYVETDKGGSRPYGGWNRAAQDPRHPNGTGIHGIVAGRITHTSESFVFLVNSGAVRRWIDECDLANTSCAVGLCDQNAARFPRLIELGQPRHVILHERAGWLYAVVCCSPCLGYLQYQDMSVTG</sequence>
<protein>
    <submittedName>
        <fullName evidence="1">Uncharacterized protein</fullName>
    </submittedName>
</protein>
<evidence type="ECO:0000313" key="1">
    <source>
        <dbReference type="EMBL" id="ODQ89952.1"/>
    </source>
</evidence>
<name>A0A1E3RKK4_9MYCO</name>
<dbReference type="RefSeq" id="WP_069406444.1">
    <property type="nucleotide sequence ID" value="NZ_MIGZ01000109.1"/>
</dbReference>
<organism evidence="1 2">
    <name type="scientific">Mycolicibacterium holsaticum</name>
    <dbReference type="NCBI Taxonomy" id="152142"/>
    <lineage>
        <taxon>Bacteria</taxon>
        <taxon>Bacillati</taxon>
        <taxon>Actinomycetota</taxon>
        <taxon>Actinomycetes</taxon>
        <taxon>Mycobacteriales</taxon>
        <taxon>Mycobacteriaceae</taxon>
        <taxon>Mycolicibacterium</taxon>
    </lineage>
</organism>
<gene>
    <name evidence="1" type="ORF">BHQ17_17675</name>
</gene>
<dbReference type="EMBL" id="MIGZ01000109">
    <property type="protein sequence ID" value="ODQ89952.1"/>
    <property type="molecule type" value="Genomic_DNA"/>
</dbReference>
<proteinExistence type="predicted"/>
<comment type="caution">
    <text evidence="1">The sequence shown here is derived from an EMBL/GenBank/DDBJ whole genome shotgun (WGS) entry which is preliminary data.</text>
</comment>
<dbReference type="OrthoDB" id="9906189at2"/>
<keyword evidence="2" id="KW-1185">Reference proteome</keyword>
<reference evidence="2" key="1">
    <citation type="submission" date="2016-09" db="EMBL/GenBank/DDBJ databases">
        <authorList>
            <person name="Greninger A.L."/>
            <person name="Jerome K.R."/>
            <person name="Mcnair B."/>
            <person name="Wallis C."/>
            <person name="Fang F."/>
        </authorList>
    </citation>
    <scope>NUCLEOTIDE SEQUENCE [LARGE SCALE GENOMIC DNA]</scope>
    <source>
        <strain evidence="2">M7</strain>
    </source>
</reference>
<dbReference type="Proteomes" id="UP000094243">
    <property type="component" value="Unassembled WGS sequence"/>
</dbReference>
<dbReference type="AlphaFoldDB" id="A0A1E3RKK4"/>